<reference evidence="2 3" key="1">
    <citation type="submission" date="2022-02" db="EMBL/GenBank/DDBJ databases">
        <authorList>
            <person name="Zhuang L."/>
        </authorList>
    </citation>
    <scope>NUCLEOTIDE SEQUENCE [LARGE SCALE GENOMIC DNA]</scope>
    <source>
        <strain evidence="2 3">C32</strain>
    </source>
</reference>
<feature type="transmembrane region" description="Helical" evidence="1">
    <location>
        <begin position="12"/>
        <end position="36"/>
    </location>
</feature>
<accession>A0ABT2FHV4</accession>
<dbReference type="EMBL" id="JAKOGG010000003">
    <property type="protein sequence ID" value="MCS4555907.1"/>
    <property type="molecule type" value="Genomic_DNA"/>
</dbReference>
<keyword evidence="3" id="KW-1185">Reference proteome</keyword>
<evidence type="ECO:0000313" key="2">
    <source>
        <dbReference type="EMBL" id="MCS4555907.1"/>
    </source>
</evidence>
<comment type="caution">
    <text evidence="2">The sequence shown here is derived from an EMBL/GenBank/DDBJ whole genome shotgun (WGS) entry which is preliminary data.</text>
</comment>
<dbReference type="InterPro" id="IPR005625">
    <property type="entry name" value="PepSY-ass_TM"/>
</dbReference>
<dbReference type="RefSeq" id="WP_238895318.1">
    <property type="nucleotide sequence ID" value="NZ_JAKOGG010000003.1"/>
</dbReference>
<feature type="transmembrane region" description="Helical" evidence="1">
    <location>
        <begin position="339"/>
        <end position="359"/>
    </location>
</feature>
<gene>
    <name evidence="2" type="ORF">L9G74_05595</name>
</gene>
<proteinExistence type="predicted"/>
<keyword evidence="1" id="KW-0812">Transmembrane</keyword>
<keyword evidence="1" id="KW-0472">Membrane</keyword>
<evidence type="ECO:0000256" key="1">
    <source>
        <dbReference type="SAM" id="Phobius"/>
    </source>
</evidence>
<evidence type="ECO:0000313" key="3">
    <source>
        <dbReference type="Proteomes" id="UP001201549"/>
    </source>
</evidence>
<feature type="transmembrane region" description="Helical" evidence="1">
    <location>
        <begin position="194"/>
        <end position="214"/>
    </location>
</feature>
<feature type="transmembrane region" description="Helical" evidence="1">
    <location>
        <begin position="142"/>
        <end position="165"/>
    </location>
</feature>
<sequence length="388" mass="43375">MRKLSNRFWFAFHGWCSLPIWVLFCFICLTGTVATISHELTWLTNANSRALNPDNLPAKGTAELTEIVQQAHPTADISGVLQYEPYMISAVIFSDQNVPSAVAYVNQYTGEIQEVNQGITFTGFMRTLHGWLLFPWQHAYSIGYYLVSSMGFVLLGALVSGLMIYKNFWKSFTQPRIRFNQGAKTLLADLHRTAGVWSIWFMAIMSLTGLWYLVQGILMHADVEVEPHAPLVAISELPAQPAEKFPVSLAQALDTAKQLYPDFKPSYVGLPEHNRDNYHLYGSGANPFYDQYAYQVSVNPWSGNISHQLAPDSMDAVQTVMHVVDPLHYGTIGGIWTKIIWFLFGVLLTGMSITGFMMWSKRLIAVRKEAKTKASTAASKATTAGESL</sequence>
<dbReference type="PANTHER" id="PTHR34219">
    <property type="entry name" value="IRON-REGULATED INNER MEMBRANE PROTEIN-RELATED"/>
    <property type="match status" value="1"/>
</dbReference>
<reference evidence="3" key="2">
    <citation type="submission" date="2023-07" db="EMBL/GenBank/DDBJ databases">
        <title>Shewanella mangrovi sp. nov., an acetaldehyde- degrading bacterium isolated from mangrove sediment.</title>
        <authorList>
            <person name="Liu Y."/>
        </authorList>
    </citation>
    <scope>NUCLEOTIDE SEQUENCE [LARGE SCALE GENOMIC DNA]</scope>
    <source>
        <strain evidence="3">C32</strain>
    </source>
</reference>
<keyword evidence="1" id="KW-1133">Transmembrane helix</keyword>
<name>A0ABT2FHV4_9GAMM</name>
<dbReference type="Pfam" id="PF03929">
    <property type="entry name" value="PepSY_TM"/>
    <property type="match status" value="1"/>
</dbReference>
<dbReference type="PANTHER" id="PTHR34219:SF8">
    <property type="entry name" value="PEPSY DOMAIN-CONTAINING PROTEIN"/>
    <property type="match status" value="1"/>
</dbReference>
<dbReference type="Proteomes" id="UP001201549">
    <property type="component" value="Unassembled WGS sequence"/>
</dbReference>
<protein>
    <submittedName>
        <fullName evidence="2">PepSY domain-containing protein</fullName>
    </submittedName>
</protein>
<organism evidence="2 3">
    <name type="scientific">Shewanella electrica</name>
    <dbReference type="NCBI Taxonomy" id="515560"/>
    <lineage>
        <taxon>Bacteria</taxon>
        <taxon>Pseudomonadati</taxon>
        <taxon>Pseudomonadota</taxon>
        <taxon>Gammaproteobacteria</taxon>
        <taxon>Alteromonadales</taxon>
        <taxon>Shewanellaceae</taxon>
        <taxon>Shewanella</taxon>
    </lineage>
</organism>